<keyword evidence="3" id="KW-0808">Transferase</keyword>
<geneLocation type="plasmid" evidence="6 7">
    <name>unnamed_2</name>
</geneLocation>
<keyword evidence="7" id="KW-1185">Reference proteome</keyword>
<evidence type="ECO:0000256" key="1">
    <source>
        <dbReference type="ARBA" id="ARBA00001933"/>
    </source>
</evidence>
<reference evidence="6 7" key="1">
    <citation type="journal article" date="2015" name="ISME J.">
        <title>Draft Genome Sequence of Streptomyces incarnatus NRRL8089, which Produces the Nucleoside Antibiotic Sinefungin.</title>
        <authorList>
            <person name="Oshima K."/>
            <person name="Hattori M."/>
            <person name="Shimizu H."/>
            <person name="Fukuda K."/>
            <person name="Nemoto M."/>
            <person name="Inagaki K."/>
            <person name="Tamura T."/>
        </authorList>
    </citation>
    <scope>NUCLEOTIDE SEQUENCE [LARGE SCALE GENOMIC DNA]</scope>
    <source>
        <strain evidence="6 7">NRRL 8089</strain>
    </source>
</reference>
<dbReference type="PANTHER" id="PTHR42790">
    <property type="entry name" value="AMINOTRANSFERASE"/>
    <property type="match status" value="1"/>
</dbReference>
<keyword evidence="2" id="KW-0032">Aminotransferase</keyword>
<gene>
    <name evidence="6" type="ORF">ABB07_39605</name>
</gene>
<accession>A0ABN4GQ35</accession>
<keyword evidence="4" id="KW-0663">Pyridoxal phosphate</keyword>
<evidence type="ECO:0000313" key="7">
    <source>
        <dbReference type="Proteomes" id="UP000035366"/>
    </source>
</evidence>
<evidence type="ECO:0000256" key="3">
    <source>
        <dbReference type="ARBA" id="ARBA00022679"/>
    </source>
</evidence>
<protein>
    <recommendedName>
        <fullName evidence="5">Aminotransferase class I/classII large domain-containing protein</fullName>
    </recommendedName>
</protein>
<dbReference type="InterPro" id="IPR004839">
    <property type="entry name" value="Aminotransferase_I/II_large"/>
</dbReference>
<keyword evidence="6" id="KW-0614">Plasmid</keyword>
<name>A0ABN4GQ35_9ACTN</name>
<dbReference type="InterPro" id="IPR015421">
    <property type="entry name" value="PyrdxlP-dep_Trfase_major"/>
</dbReference>
<evidence type="ECO:0000259" key="5">
    <source>
        <dbReference type="Pfam" id="PF00155"/>
    </source>
</evidence>
<evidence type="ECO:0000313" key="6">
    <source>
        <dbReference type="EMBL" id="AKJ15913.1"/>
    </source>
</evidence>
<dbReference type="Gene3D" id="3.40.640.10">
    <property type="entry name" value="Type I PLP-dependent aspartate aminotransferase-like (Major domain)"/>
    <property type="match status" value="1"/>
</dbReference>
<dbReference type="PANTHER" id="PTHR42790:SF4">
    <property type="entry name" value="VALINE--PYRUVATE AMINOTRANSFERASE"/>
    <property type="match status" value="1"/>
</dbReference>
<feature type="domain" description="Aminotransferase class I/classII large" evidence="5">
    <location>
        <begin position="34"/>
        <end position="408"/>
    </location>
</feature>
<dbReference type="InterPro" id="IPR050859">
    <property type="entry name" value="Class-I_PLP-dep_aminotransf"/>
</dbReference>
<dbReference type="Pfam" id="PF00155">
    <property type="entry name" value="Aminotran_1_2"/>
    <property type="match status" value="1"/>
</dbReference>
<comment type="cofactor">
    <cofactor evidence="1">
        <name>pyridoxal 5'-phosphate</name>
        <dbReference type="ChEBI" id="CHEBI:597326"/>
    </cofactor>
</comment>
<dbReference type="CDD" id="cd00609">
    <property type="entry name" value="AAT_like"/>
    <property type="match status" value="1"/>
</dbReference>
<evidence type="ECO:0000256" key="2">
    <source>
        <dbReference type="ARBA" id="ARBA00022576"/>
    </source>
</evidence>
<dbReference type="EMBL" id="CP011499">
    <property type="protein sequence ID" value="AKJ15913.1"/>
    <property type="molecule type" value="Genomic_DNA"/>
</dbReference>
<dbReference type="NCBIfam" id="NF006967">
    <property type="entry name" value="PRK09440.1-5"/>
    <property type="match status" value="1"/>
</dbReference>
<dbReference type="Proteomes" id="UP000035366">
    <property type="component" value="Plasmid unnamed_2"/>
</dbReference>
<proteinExistence type="predicted"/>
<organism evidence="6 7">
    <name type="scientific">Streptomyces incarnatus</name>
    <dbReference type="NCBI Taxonomy" id="665007"/>
    <lineage>
        <taxon>Bacteria</taxon>
        <taxon>Bacillati</taxon>
        <taxon>Actinomycetota</taxon>
        <taxon>Actinomycetes</taxon>
        <taxon>Kitasatosporales</taxon>
        <taxon>Streptomycetaceae</taxon>
        <taxon>Streptomyces</taxon>
    </lineage>
</organism>
<dbReference type="SUPFAM" id="SSF53383">
    <property type="entry name" value="PLP-dependent transferases"/>
    <property type="match status" value="1"/>
</dbReference>
<dbReference type="RefSeq" id="WP_208904013.1">
    <property type="nucleotide sequence ID" value="NZ_CP011499.1"/>
</dbReference>
<dbReference type="InterPro" id="IPR015424">
    <property type="entry name" value="PyrdxlP-dep_Trfase"/>
</dbReference>
<sequence length="422" mass="45915">MPLSLSGTKMAGLSGLRSIMEDVAASTAGASADEWLNLSVGNPAPVPAARDMWRAALAESAAEDFDEAGCRYGPSRGSHALVEAVAHYFHRTYGWELGPENIVVGPGSQMVCFAAAALFAGPGLHGDRRIVLPLVPDYTGYQGLCMHEDGIVGVAPLIHREGGPRFRYALDTQALRRRTDIGMMLVSSPGNPTGRALSRADLDELTALAAECEVPLFVDNAYGAPFPRIAEVHTEPVLNDSVVNCFSASKAGLPGERIGFAIGHPKYIGPIASFMSNSVLHAPQLAQHALARVMADGRLDATTSTAITPYYREKKRFVEELLGELLPADVDWRMHSGDGGMFCWLWVDHPWFDDTTLYRRLKERKVFVVPGRHFFVDPLRTPGLAEHATRCFRLSLSADEKVIIEGVHRLADVLREMRDGAA</sequence>
<evidence type="ECO:0000256" key="4">
    <source>
        <dbReference type="ARBA" id="ARBA00022898"/>
    </source>
</evidence>